<dbReference type="EMBL" id="BMXL01000030">
    <property type="protein sequence ID" value="GHD34435.1"/>
    <property type="molecule type" value="Genomic_DNA"/>
</dbReference>
<dbReference type="GO" id="GO:0005737">
    <property type="term" value="C:cytoplasm"/>
    <property type="evidence" value="ECO:0007669"/>
    <property type="project" value="UniProtKB-SubCell"/>
</dbReference>
<dbReference type="InterPro" id="IPR027573">
    <property type="entry name" value="Methyltran_FxLD"/>
</dbReference>
<evidence type="ECO:0000256" key="7">
    <source>
        <dbReference type="ARBA" id="ARBA00022679"/>
    </source>
</evidence>
<dbReference type="SUPFAM" id="SSF53335">
    <property type="entry name" value="S-adenosyl-L-methionine-dependent methyltransferases"/>
    <property type="match status" value="1"/>
</dbReference>
<sequence length="674" mass="74362">MQHDDHPQVLIEWTHWPQAEQGGQTLLSALDQHGAASGLTRWWFLRKHPHWRLRYTGTRQARAFIDALLEDLRRSGHVTTWTHTLYEPETSAFGGAAGLTQAHDLFHQDSRHLLAYLELVSSGHEVLGRRESGLVLGSTLLRGAGLDPFEQADTWARVSALRPLPEAFRPDAVLRSHVHTLTTTDPRCFSPESPAHPWKEWAQTFTETGHRLADLAQRGRLTRGLRAVLAHLLLFSFNRWGLSYRDQHILTATAHEGLMTDHTPTTASPAQIEELHTRLADQLRESGSIRSPRVEEAFRAVPRHAFLPHATLEEAYTNAPVHIKYDETGASISCGSQPGVVAMMLEQAAIEPGMRVLELGAGTGYNAALLGHLTGPEGSVTTIDVDDDLVEGAQTRLKEHGITNVEALLGDGALGHPDGAPFDRIIATVGSHDVPRAWVEQLAPGGRLITPVRIAGDVSRSIVFEAESDHWPSLESALCTFMPLRGGIGDDPRTVLALDEDATVHVQANQDQSIHPEQVRGILAEPSKTVWSGVTFGKGQPLDTLWLWLATHLPNRLSRMPVQRTAIDTDLVSPGLPWGDMAAVPVGERGLAYLTMRPDPTEEGRHELGVIAHGPAARTLAEDMADLAREWIPHRHDELAFTLSYTRKSGTPTLTRRVLHREHSTLIVTWEPAR</sequence>
<evidence type="ECO:0000256" key="11">
    <source>
        <dbReference type="ARBA" id="ARBA00031350"/>
    </source>
</evidence>
<dbReference type="Proteomes" id="UP000654947">
    <property type="component" value="Unassembled WGS sequence"/>
</dbReference>
<dbReference type="GO" id="GO:0004719">
    <property type="term" value="F:protein-L-isoaspartate (D-aspartate) O-methyltransferase activity"/>
    <property type="evidence" value="ECO:0007669"/>
    <property type="project" value="UniProtKB-EC"/>
</dbReference>
<evidence type="ECO:0000256" key="9">
    <source>
        <dbReference type="ARBA" id="ARBA00030757"/>
    </source>
</evidence>
<evidence type="ECO:0000313" key="14">
    <source>
        <dbReference type="Proteomes" id="UP000654947"/>
    </source>
</evidence>
<dbReference type="Gene3D" id="3.40.50.150">
    <property type="entry name" value="Vaccinia Virus protein VP39"/>
    <property type="match status" value="1"/>
</dbReference>
<comment type="similarity">
    <text evidence="2">Belongs to the methyltransferase superfamily. L-isoaspartyl/D-aspartyl protein methyltransferase family.</text>
</comment>
<feature type="domain" description="Thiopeptide-type bacteriocin biosynthesis" evidence="12">
    <location>
        <begin position="27"/>
        <end position="250"/>
    </location>
</feature>
<gene>
    <name evidence="13" type="ORF">GCM10007147_40030</name>
</gene>
<dbReference type="PANTHER" id="PTHR11579">
    <property type="entry name" value="PROTEIN-L-ISOASPARTATE O-METHYLTRANSFERASE"/>
    <property type="match status" value="1"/>
</dbReference>
<evidence type="ECO:0000256" key="10">
    <source>
        <dbReference type="ARBA" id="ARBA00031323"/>
    </source>
</evidence>
<evidence type="ECO:0000313" key="13">
    <source>
        <dbReference type="EMBL" id="GHD34435.1"/>
    </source>
</evidence>
<evidence type="ECO:0000256" key="6">
    <source>
        <dbReference type="ARBA" id="ARBA00022603"/>
    </source>
</evidence>
<evidence type="ECO:0000256" key="8">
    <source>
        <dbReference type="ARBA" id="ARBA00022691"/>
    </source>
</evidence>
<comment type="subcellular location">
    <subcellularLocation>
        <location evidence="1">Cytoplasm</location>
    </subcellularLocation>
</comment>
<keyword evidence="7" id="KW-0808">Transferase</keyword>
<evidence type="ECO:0000256" key="2">
    <source>
        <dbReference type="ARBA" id="ARBA00005369"/>
    </source>
</evidence>
<dbReference type="AlphaFoldDB" id="A0A919CLC2"/>
<dbReference type="EC" id="2.1.1.77" evidence="3"/>
<keyword evidence="14" id="KW-1185">Reference proteome</keyword>
<dbReference type="Pfam" id="PF01135">
    <property type="entry name" value="PCMT"/>
    <property type="match status" value="1"/>
</dbReference>
<evidence type="ECO:0000256" key="3">
    <source>
        <dbReference type="ARBA" id="ARBA00011890"/>
    </source>
</evidence>
<dbReference type="PANTHER" id="PTHR11579:SF0">
    <property type="entry name" value="PROTEIN-L-ISOASPARTATE(D-ASPARTATE) O-METHYLTRANSFERASE"/>
    <property type="match status" value="1"/>
</dbReference>
<keyword evidence="6" id="KW-0489">Methyltransferase</keyword>
<evidence type="ECO:0000256" key="1">
    <source>
        <dbReference type="ARBA" id="ARBA00004496"/>
    </source>
</evidence>
<evidence type="ECO:0000259" key="12">
    <source>
        <dbReference type="Pfam" id="PF14028"/>
    </source>
</evidence>
<keyword evidence="8" id="KW-0949">S-adenosyl-L-methionine</keyword>
<dbReference type="NCBIfam" id="TIGR03891">
    <property type="entry name" value="thiopep_ocin"/>
    <property type="match status" value="1"/>
</dbReference>
<dbReference type="GO" id="GO:0032259">
    <property type="term" value="P:methylation"/>
    <property type="evidence" value="ECO:0007669"/>
    <property type="project" value="UniProtKB-KW"/>
</dbReference>
<keyword evidence="5" id="KW-0963">Cytoplasm</keyword>
<organism evidence="13 14">
    <name type="scientific">Nocardiopsis kunsanensis</name>
    <dbReference type="NCBI Taxonomy" id="141693"/>
    <lineage>
        <taxon>Bacteria</taxon>
        <taxon>Bacillati</taxon>
        <taxon>Actinomycetota</taxon>
        <taxon>Actinomycetes</taxon>
        <taxon>Streptosporangiales</taxon>
        <taxon>Nocardiopsidaceae</taxon>
        <taxon>Nocardiopsis</taxon>
    </lineage>
</organism>
<reference evidence="13 14" key="1">
    <citation type="journal article" date="2014" name="Int. J. Syst. Evol. Microbiol.">
        <title>Complete genome sequence of Corynebacterium casei LMG S-19264T (=DSM 44701T), isolated from a smear-ripened cheese.</title>
        <authorList>
            <consortium name="US DOE Joint Genome Institute (JGI-PGF)"/>
            <person name="Walter F."/>
            <person name="Albersmeier A."/>
            <person name="Kalinowski J."/>
            <person name="Ruckert C."/>
        </authorList>
    </citation>
    <scope>NUCLEOTIDE SEQUENCE [LARGE SCALE GENOMIC DNA]</scope>
    <source>
        <strain evidence="13 14">KCTC 19473</strain>
    </source>
</reference>
<accession>A0A919CLC2</accession>
<comment type="caution">
    <text evidence="13">The sequence shown here is derived from an EMBL/GenBank/DDBJ whole genome shotgun (WGS) entry which is preliminary data.</text>
</comment>
<dbReference type="NCBIfam" id="TIGR04364">
    <property type="entry name" value="methyltran_FxLD"/>
    <property type="match status" value="1"/>
</dbReference>
<dbReference type="InterPro" id="IPR000682">
    <property type="entry name" value="PCMT"/>
</dbReference>
<dbReference type="InterPro" id="IPR023809">
    <property type="entry name" value="Thiopep_bacteriocin_synth_dom"/>
</dbReference>
<dbReference type="RefSeq" id="WP_193518490.1">
    <property type="nucleotide sequence ID" value="NZ_BMXL01000030.1"/>
</dbReference>
<dbReference type="InterPro" id="IPR029063">
    <property type="entry name" value="SAM-dependent_MTases_sf"/>
</dbReference>
<protein>
    <recommendedName>
        <fullName evidence="4">Protein-L-isoaspartate O-methyltransferase</fullName>
        <ecNumber evidence="3">2.1.1.77</ecNumber>
    </recommendedName>
    <alternativeName>
        <fullName evidence="11">L-isoaspartyl protein carboxyl methyltransferase</fullName>
    </alternativeName>
    <alternativeName>
        <fullName evidence="9">Protein L-isoaspartyl methyltransferase</fullName>
    </alternativeName>
    <alternativeName>
        <fullName evidence="10">Protein-beta-aspartate methyltransferase</fullName>
    </alternativeName>
</protein>
<evidence type="ECO:0000256" key="5">
    <source>
        <dbReference type="ARBA" id="ARBA00022490"/>
    </source>
</evidence>
<dbReference type="CDD" id="cd02440">
    <property type="entry name" value="AdoMet_MTases"/>
    <property type="match status" value="1"/>
</dbReference>
<dbReference type="Pfam" id="PF14028">
    <property type="entry name" value="Lant_dehydr_C"/>
    <property type="match status" value="1"/>
</dbReference>
<evidence type="ECO:0000256" key="4">
    <source>
        <dbReference type="ARBA" id="ARBA00013346"/>
    </source>
</evidence>
<name>A0A919CLC2_9ACTN</name>
<proteinExistence type="inferred from homology"/>